<dbReference type="EMBL" id="JBIAZU010000001">
    <property type="protein sequence ID" value="MFF5288969.1"/>
    <property type="molecule type" value="Genomic_DNA"/>
</dbReference>
<keyword evidence="1" id="KW-0812">Transmembrane</keyword>
<feature type="transmembrane region" description="Helical" evidence="1">
    <location>
        <begin position="117"/>
        <end position="137"/>
    </location>
</feature>
<protein>
    <recommendedName>
        <fullName evidence="4">DUF4386 family protein</fullName>
    </recommendedName>
</protein>
<organism evidence="2 3">
    <name type="scientific">Paractinoplanes globisporus</name>
    <dbReference type="NCBI Taxonomy" id="113565"/>
    <lineage>
        <taxon>Bacteria</taxon>
        <taxon>Bacillati</taxon>
        <taxon>Actinomycetota</taxon>
        <taxon>Actinomycetes</taxon>
        <taxon>Micromonosporales</taxon>
        <taxon>Micromonosporaceae</taxon>
        <taxon>Paractinoplanes</taxon>
    </lineage>
</organism>
<evidence type="ECO:0008006" key="4">
    <source>
        <dbReference type="Google" id="ProtNLM"/>
    </source>
</evidence>
<keyword evidence="1" id="KW-1133">Transmembrane helix</keyword>
<feature type="transmembrane region" description="Helical" evidence="1">
    <location>
        <begin position="40"/>
        <end position="61"/>
    </location>
</feature>
<keyword evidence="1" id="KW-0472">Membrane</keyword>
<proteinExistence type="predicted"/>
<evidence type="ECO:0000256" key="1">
    <source>
        <dbReference type="SAM" id="Phobius"/>
    </source>
</evidence>
<feature type="transmembrane region" description="Helical" evidence="1">
    <location>
        <begin position="194"/>
        <end position="213"/>
    </location>
</feature>
<comment type="caution">
    <text evidence="2">The sequence shown here is derived from an EMBL/GenBank/DDBJ whole genome shotgun (WGS) entry which is preliminary data.</text>
</comment>
<evidence type="ECO:0000313" key="2">
    <source>
        <dbReference type="EMBL" id="MFF5288969.1"/>
    </source>
</evidence>
<evidence type="ECO:0000313" key="3">
    <source>
        <dbReference type="Proteomes" id="UP001602245"/>
    </source>
</evidence>
<feature type="transmembrane region" description="Helical" evidence="1">
    <location>
        <begin position="219"/>
        <end position="240"/>
    </location>
</feature>
<dbReference type="RefSeq" id="WP_169516245.1">
    <property type="nucleotide sequence ID" value="NZ_JBIAZU010000001.1"/>
</dbReference>
<reference evidence="2 3" key="1">
    <citation type="submission" date="2024-10" db="EMBL/GenBank/DDBJ databases">
        <title>The Natural Products Discovery Center: Release of the First 8490 Sequenced Strains for Exploring Actinobacteria Biosynthetic Diversity.</title>
        <authorList>
            <person name="Kalkreuter E."/>
            <person name="Kautsar S.A."/>
            <person name="Yang D."/>
            <person name="Bader C.D."/>
            <person name="Teijaro C.N."/>
            <person name="Fluegel L."/>
            <person name="Davis C.M."/>
            <person name="Simpson J.R."/>
            <person name="Lauterbach L."/>
            <person name="Steele A.D."/>
            <person name="Gui C."/>
            <person name="Meng S."/>
            <person name="Li G."/>
            <person name="Viehrig K."/>
            <person name="Ye F."/>
            <person name="Su P."/>
            <person name="Kiefer A.F."/>
            <person name="Nichols A."/>
            <person name="Cepeda A.J."/>
            <person name="Yan W."/>
            <person name="Fan B."/>
            <person name="Jiang Y."/>
            <person name="Adhikari A."/>
            <person name="Zheng C.-J."/>
            <person name="Schuster L."/>
            <person name="Cowan T.M."/>
            <person name="Smanski M.J."/>
            <person name="Chevrette M.G."/>
            <person name="De Carvalho L.P.S."/>
            <person name="Shen B."/>
        </authorList>
    </citation>
    <scope>NUCLEOTIDE SEQUENCE [LARGE SCALE GENOMIC DNA]</scope>
    <source>
        <strain evidence="2 3">NPDC000087</strain>
    </source>
</reference>
<name>A0ABW6W6P2_9ACTN</name>
<keyword evidence="3" id="KW-1185">Reference proteome</keyword>
<feature type="transmembrane region" description="Helical" evidence="1">
    <location>
        <begin position="91"/>
        <end position="110"/>
    </location>
</feature>
<accession>A0ABW6W6P2</accession>
<gene>
    <name evidence="2" type="ORF">ACFY35_06005</name>
</gene>
<feature type="transmembrane region" description="Helical" evidence="1">
    <location>
        <begin position="171"/>
        <end position="189"/>
    </location>
</feature>
<sequence length="250" mass="26397">MRPGGLGTAGCDGIVLAMDIMTSPNAADSATSPKTGTSKILYRIGGGLLIAGPILTFAGMLTAPSQAADTTAAYVESLARDSTLTQISALFLHYSNMTMALGLIAAPLLIRGVRGRLLTLIGMLAAVLTMLNISGAVKDDWWRMVIGQTVPLDVAVRISDTVDAQAWLSPWRDTAMIGFLGLLLVYIGLARAGVLGWWAPAVYVVALVGMFTVPVSLTFVYGLTFTALFAPLAVLGFLTIRRTRLPRPTV</sequence>
<dbReference type="Proteomes" id="UP001602245">
    <property type="component" value="Unassembled WGS sequence"/>
</dbReference>